<evidence type="ECO:0000313" key="5">
    <source>
        <dbReference type="EMBL" id="TGG95090.1"/>
    </source>
</evidence>
<keyword evidence="3" id="KW-0804">Transcription</keyword>
<dbReference type="InterPro" id="IPR028082">
    <property type="entry name" value="Peripla_BP_I"/>
</dbReference>
<protein>
    <submittedName>
        <fullName evidence="5">LacI family transcriptional regulator</fullName>
    </submittedName>
</protein>
<dbReference type="EMBL" id="SRMF01000001">
    <property type="protein sequence ID" value="TGG95090.1"/>
    <property type="molecule type" value="Genomic_DNA"/>
</dbReference>
<dbReference type="Pfam" id="PF00356">
    <property type="entry name" value="LacI"/>
    <property type="match status" value="1"/>
</dbReference>
<dbReference type="CDD" id="cd01392">
    <property type="entry name" value="HTH_LacI"/>
    <property type="match status" value="1"/>
</dbReference>
<dbReference type="Gene3D" id="1.10.260.40">
    <property type="entry name" value="lambda repressor-like DNA-binding domains"/>
    <property type="match status" value="1"/>
</dbReference>
<name>A0A4Z0WDG3_9GAMM</name>
<dbReference type="PROSITE" id="PS00356">
    <property type="entry name" value="HTH_LACI_1"/>
    <property type="match status" value="1"/>
</dbReference>
<dbReference type="PRINTS" id="PR00036">
    <property type="entry name" value="HTHLACI"/>
</dbReference>
<dbReference type="InterPro" id="IPR000843">
    <property type="entry name" value="HTH_LacI"/>
</dbReference>
<keyword evidence="6" id="KW-1185">Reference proteome</keyword>
<keyword evidence="2" id="KW-0238">DNA-binding</keyword>
<dbReference type="OrthoDB" id="5681588at2"/>
<evidence type="ECO:0000313" key="6">
    <source>
        <dbReference type="Proteomes" id="UP000297475"/>
    </source>
</evidence>
<dbReference type="GO" id="GO:0003700">
    <property type="term" value="F:DNA-binding transcription factor activity"/>
    <property type="evidence" value="ECO:0007669"/>
    <property type="project" value="TreeGrafter"/>
</dbReference>
<dbReference type="RefSeq" id="WP_135480468.1">
    <property type="nucleotide sequence ID" value="NZ_SRMF01000001.1"/>
</dbReference>
<keyword evidence="1" id="KW-0805">Transcription regulation</keyword>
<gene>
    <name evidence="5" type="ORF">E4656_01275</name>
</gene>
<dbReference type="PANTHER" id="PTHR30146:SF120">
    <property type="entry name" value="ALANINE RACEMASE"/>
    <property type="match status" value="1"/>
</dbReference>
<dbReference type="GO" id="GO:0000976">
    <property type="term" value="F:transcription cis-regulatory region binding"/>
    <property type="evidence" value="ECO:0007669"/>
    <property type="project" value="TreeGrafter"/>
</dbReference>
<dbReference type="Pfam" id="PF13377">
    <property type="entry name" value="Peripla_BP_3"/>
    <property type="match status" value="1"/>
</dbReference>
<dbReference type="AlphaFoldDB" id="A0A4Z0WDG3"/>
<evidence type="ECO:0000256" key="1">
    <source>
        <dbReference type="ARBA" id="ARBA00023015"/>
    </source>
</evidence>
<dbReference type="Proteomes" id="UP000297475">
    <property type="component" value="Unassembled WGS sequence"/>
</dbReference>
<proteinExistence type="predicted"/>
<feature type="domain" description="HTH lacI-type" evidence="4">
    <location>
        <begin position="9"/>
        <end position="63"/>
    </location>
</feature>
<sequence>MAEKPGSTVSMADIARLAGVSESTVSRALNNNPAINIDTRERIHQLAHKLNYRMNMGARNLRLRRTHTIAVVINTEIHTGQSFTDPFMMDMISTIADELNRAGYSLLFASTALNRKDWHTHLIASRRADGIIIIGAGKYDLPLKTLYASGDPLVVWGSVNEDVDYCVVGSDNVQGGRLATEYLLRRGCRRIAFLGDIRHPEISDRQQGYLNALQEAGLEPVAEKLLLKSFRFESAQDHMAALLTQAGGLTFDGLVTASDMVAMGSIKALQNLGYRVPEDVSVVGYDDIPMANVYTPALTTVRQDIERGARTLVKKVLAQVKEQKVRSTTLPVKLIQRES</sequence>
<accession>A0A4Z0WDG3</accession>
<dbReference type="SUPFAM" id="SSF47413">
    <property type="entry name" value="lambda repressor-like DNA-binding domains"/>
    <property type="match status" value="1"/>
</dbReference>
<dbReference type="SMART" id="SM00354">
    <property type="entry name" value="HTH_LACI"/>
    <property type="match status" value="1"/>
</dbReference>
<reference evidence="5 6" key="1">
    <citation type="submission" date="2019-04" db="EMBL/GenBank/DDBJ databases">
        <title>Natronospirillum operosus gen. nov., sp. nov., a haloalkaliphilic satellite isolated from decaying biomass of laboratory culture of cyanobacterium Geitlerinema sp. and proposal of Natronospirillaceae fam. nov. and Saccharospirillaceae fam. nov.</title>
        <authorList>
            <person name="Kevbrin V."/>
            <person name="Boltyanskaya Y."/>
            <person name="Koziaeva V."/>
            <person name="Grouzdev D.S."/>
            <person name="Park M."/>
            <person name="Cho J."/>
        </authorList>
    </citation>
    <scope>NUCLEOTIDE SEQUENCE [LARGE SCALE GENOMIC DNA]</scope>
    <source>
        <strain evidence="5 6">G-116</strain>
    </source>
</reference>
<comment type="caution">
    <text evidence="5">The sequence shown here is derived from an EMBL/GenBank/DDBJ whole genome shotgun (WGS) entry which is preliminary data.</text>
</comment>
<dbReference type="SUPFAM" id="SSF53822">
    <property type="entry name" value="Periplasmic binding protein-like I"/>
    <property type="match status" value="1"/>
</dbReference>
<dbReference type="CDD" id="cd06295">
    <property type="entry name" value="PBP1_CelR"/>
    <property type="match status" value="1"/>
</dbReference>
<dbReference type="InterPro" id="IPR046335">
    <property type="entry name" value="LacI/GalR-like_sensor"/>
</dbReference>
<organism evidence="5 6">
    <name type="scientific">Natronospirillum operosum</name>
    <dbReference type="NCBI Taxonomy" id="2759953"/>
    <lineage>
        <taxon>Bacteria</taxon>
        <taxon>Pseudomonadati</taxon>
        <taxon>Pseudomonadota</taxon>
        <taxon>Gammaproteobacteria</taxon>
        <taxon>Oceanospirillales</taxon>
        <taxon>Natronospirillaceae</taxon>
        <taxon>Natronospirillum</taxon>
    </lineage>
</organism>
<dbReference type="Gene3D" id="3.40.50.2300">
    <property type="match status" value="2"/>
</dbReference>
<evidence type="ECO:0000259" key="4">
    <source>
        <dbReference type="PROSITE" id="PS50932"/>
    </source>
</evidence>
<dbReference type="PROSITE" id="PS50932">
    <property type="entry name" value="HTH_LACI_2"/>
    <property type="match status" value="1"/>
</dbReference>
<dbReference type="InterPro" id="IPR010982">
    <property type="entry name" value="Lambda_DNA-bd_dom_sf"/>
</dbReference>
<evidence type="ECO:0000256" key="3">
    <source>
        <dbReference type="ARBA" id="ARBA00023163"/>
    </source>
</evidence>
<dbReference type="PANTHER" id="PTHR30146">
    <property type="entry name" value="LACI-RELATED TRANSCRIPTIONAL REPRESSOR"/>
    <property type="match status" value="1"/>
</dbReference>
<evidence type="ECO:0000256" key="2">
    <source>
        <dbReference type="ARBA" id="ARBA00023125"/>
    </source>
</evidence>